<dbReference type="Proteomes" id="UP000658258">
    <property type="component" value="Unassembled WGS sequence"/>
</dbReference>
<name>A0ABQ3ID13_9BACT</name>
<proteinExistence type="predicted"/>
<sequence length="159" mass="18021">MSKESKSGKKVNVDQIDLERMGEMTTPNPGTIAFPHTVGSALIKPEDKGKIKGRALSAMYDHTDMDMKQIYEQMQLLAEQAKTIQNRVTVSERIYQAKMSFDPIIGRTYHLYQKKDGTDTLSLIAPEEWGSRSPYEFIATVKLLADHTWEVLKEGERGL</sequence>
<reference evidence="2" key="1">
    <citation type="journal article" date="2019" name="Int. J. Syst. Evol. Microbiol.">
        <title>The Global Catalogue of Microorganisms (GCM) 10K type strain sequencing project: providing services to taxonomists for standard genome sequencing and annotation.</title>
        <authorList>
            <consortium name="The Broad Institute Genomics Platform"/>
            <consortium name="The Broad Institute Genome Sequencing Center for Infectious Disease"/>
            <person name="Wu L."/>
            <person name="Ma J."/>
        </authorList>
    </citation>
    <scope>NUCLEOTIDE SEQUENCE [LARGE SCALE GENOMIC DNA]</scope>
    <source>
        <strain evidence="2">CGMCC 1.15111</strain>
    </source>
</reference>
<dbReference type="Pfam" id="PF10504">
    <property type="entry name" value="DUF2452"/>
    <property type="match status" value="1"/>
</dbReference>
<gene>
    <name evidence="1" type="ORF">GCM10011340_28700</name>
</gene>
<accession>A0ABQ3ID13</accession>
<organism evidence="1 2">
    <name type="scientific">Roseivirga thermotolerans</name>
    <dbReference type="NCBI Taxonomy" id="1758176"/>
    <lineage>
        <taxon>Bacteria</taxon>
        <taxon>Pseudomonadati</taxon>
        <taxon>Bacteroidota</taxon>
        <taxon>Cytophagia</taxon>
        <taxon>Cytophagales</taxon>
        <taxon>Roseivirgaceae</taxon>
        <taxon>Roseivirga</taxon>
    </lineage>
</organism>
<dbReference type="InterPro" id="IPR019534">
    <property type="entry name" value="DUF2452"/>
</dbReference>
<keyword evidence="2" id="KW-1185">Reference proteome</keyword>
<comment type="caution">
    <text evidence="1">The sequence shown here is derived from an EMBL/GenBank/DDBJ whole genome shotgun (WGS) entry which is preliminary data.</text>
</comment>
<evidence type="ECO:0000313" key="2">
    <source>
        <dbReference type="Proteomes" id="UP000658258"/>
    </source>
</evidence>
<protein>
    <recommendedName>
        <fullName evidence="3">DUF2452 domain-containing protein</fullName>
    </recommendedName>
</protein>
<evidence type="ECO:0000313" key="1">
    <source>
        <dbReference type="EMBL" id="GHE71078.1"/>
    </source>
</evidence>
<dbReference type="EMBL" id="BNAG01000004">
    <property type="protein sequence ID" value="GHE71078.1"/>
    <property type="molecule type" value="Genomic_DNA"/>
</dbReference>
<evidence type="ECO:0008006" key="3">
    <source>
        <dbReference type="Google" id="ProtNLM"/>
    </source>
</evidence>